<gene>
    <name evidence="7" type="ORF">JX265_007914</name>
</gene>
<keyword evidence="4" id="KW-1133">Transmembrane helix</keyword>
<dbReference type="GO" id="GO:0005886">
    <property type="term" value="C:plasma membrane"/>
    <property type="evidence" value="ECO:0007669"/>
    <property type="project" value="TreeGrafter"/>
</dbReference>
<evidence type="ECO:0000256" key="2">
    <source>
        <dbReference type="ARBA" id="ARBA00022448"/>
    </source>
</evidence>
<dbReference type="PANTHER" id="PTHR23501">
    <property type="entry name" value="MAJOR FACILITATOR SUPERFAMILY"/>
    <property type="match status" value="1"/>
</dbReference>
<dbReference type="AlphaFoldDB" id="A0A9P9WIN4"/>
<proteinExistence type="predicted"/>
<name>A0A9P9WIN4_9PEZI</name>
<keyword evidence="3" id="KW-0812">Transmembrane</keyword>
<protein>
    <submittedName>
        <fullName evidence="7">Uncharacterized protein</fullName>
    </submittedName>
</protein>
<comment type="caution">
    <text evidence="7">The sequence shown here is derived from an EMBL/GenBank/DDBJ whole genome shotgun (WGS) entry which is preliminary data.</text>
</comment>
<evidence type="ECO:0000256" key="3">
    <source>
        <dbReference type="ARBA" id="ARBA00022692"/>
    </source>
</evidence>
<accession>A0A9P9WIN4</accession>
<evidence type="ECO:0000256" key="4">
    <source>
        <dbReference type="ARBA" id="ARBA00022989"/>
    </source>
</evidence>
<evidence type="ECO:0000256" key="5">
    <source>
        <dbReference type="ARBA" id="ARBA00023136"/>
    </source>
</evidence>
<comment type="subcellular location">
    <subcellularLocation>
        <location evidence="1">Membrane</location>
        <topology evidence="1">Multi-pass membrane protein</topology>
    </subcellularLocation>
</comment>
<evidence type="ECO:0000313" key="7">
    <source>
        <dbReference type="EMBL" id="KAI1865591.1"/>
    </source>
</evidence>
<dbReference type="PANTHER" id="PTHR23501:SF187">
    <property type="entry name" value="MAJOR FACILITATOR SUPERFAMILY (MFS) PROFILE DOMAIN-CONTAINING PROTEIN"/>
    <property type="match status" value="1"/>
</dbReference>
<keyword evidence="8" id="KW-1185">Reference proteome</keyword>
<evidence type="ECO:0000256" key="6">
    <source>
        <dbReference type="ARBA" id="ARBA00023180"/>
    </source>
</evidence>
<keyword evidence="6" id="KW-0325">Glycoprotein</keyword>
<dbReference type="Proteomes" id="UP000829685">
    <property type="component" value="Unassembled WGS sequence"/>
</dbReference>
<sequence>MILGLGLFAFFERNTSKVEWVIVQMLPAFGVDFMMSTNLAAVLADLSEELTAASAAAFAFMRTYGYSQDRSISAAVFNSRFTIEAYSFATAALVNGLAPDTRDQVIDVFTRGLKVTWLASTALAVLGFLLVFAEKEIVLRIELDTKYGLNDGEKVSDTEAEIATAVNGVSTAETGKRGKVRTVLQCV</sequence>
<keyword evidence="5" id="KW-0472">Membrane</keyword>
<dbReference type="GO" id="GO:0022857">
    <property type="term" value="F:transmembrane transporter activity"/>
    <property type="evidence" value="ECO:0007669"/>
    <property type="project" value="TreeGrafter"/>
</dbReference>
<evidence type="ECO:0000313" key="8">
    <source>
        <dbReference type="Proteomes" id="UP000829685"/>
    </source>
</evidence>
<dbReference type="EMBL" id="JAFIMR010000021">
    <property type="protein sequence ID" value="KAI1865591.1"/>
    <property type="molecule type" value="Genomic_DNA"/>
</dbReference>
<keyword evidence="2" id="KW-0813">Transport</keyword>
<evidence type="ECO:0000256" key="1">
    <source>
        <dbReference type="ARBA" id="ARBA00004141"/>
    </source>
</evidence>
<organism evidence="7 8">
    <name type="scientific">Neoarthrinium moseri</name>
    <dbReference type="NCBI Taxonomy" id="1658444"/>
    <lineage>
        <taxon>Eukaryota</taxon>
        <taxon>Fungi</taxon>
        <taxon>Dikarya</taxon>
        <taxon>Ascomycota</taxon>
        <taxon>Pezizomycotina</taxon>
        <taxon>Sordariomycetes</taxon>
        <taxon>Xylariomycetidae</taxon>
        <taxon>Amphisphaeriales</taxon>
        <taxon>Apiosporaceae</taxon>
        <taxon>Neoarthrinium</taxon>
    </lineage>
</organism>
<reference evidence="7" key="1">
    <citation type="submission" date="2021-03" db="EMBL/GenBank/DDBJ databases">
        <title>Revisited historic fungal species revealed as producer of novel bioactive compounds through whole genome sequencing and comparative genomics.</title>
        <authorList>
            <person name="Vignolle G.A."/>
            <person name="Hochenegger N."/>
            <person name="Mach R.L."/>
            <person name="Mach-Aigner A.R."/>
            <person name="Javad Rahimi M."/>
            <person name="Salim K.A."/>
            <person name="Chan C.M."/>
            <person name="Lim L.B.L."/>
            <person name="Cai F."/>
            <person name="Druzhinina I.S."/>
            <person name="U'Ren J.M."/>
            <person name="Derntl C."/>
        </authorList>
    </citation>
    <scope>NUCLEOTIDE SEQUENCE</scope>
    <source>
        <strain evidence="7">TUCIM 5799</strain>
    </source>
</reference>